<sequence>MEPTGVPAGVLIRDLMIFQFKTMLAGLKDAVVIPASIIAAVLDMLGSPSRRGRAFYSLMAASESFDRWLNAHTAARIAQTSREGLFGGSEPGDGSFVGEIEGVMGRDRDRGNVAMG</sequence>
<dbReference type="EMBL" id="JACHIA010000016">
    <property type="protein sequence ID" value="MBB6072565.1"/>
    <property type="molecule type" value="Genomic_DNA"/>
</dbReference>
<dbReference type="Proteomes" id="UP000582837">
    <property type="component" value="Unassembled WGS sequence"/>
</dbReference>
<name>A0A841H314_9BACT</name>
<proteinExistence type="predicted"/>
<organism evidence="1 2">
    <name type="scientific">Longimicrobium terrae</name>
    <dbReference type="NCBI Taxonomy" id="1639882"/>
    <lineage>
        <taxon>Bacteria</taxon>
        <taxon>Pseudomonadati</taxon>
        <taxon>Gemmatimonadota</taxon>
        <taxon>Longimicrobiia</taxon>
        <taxon>Longimicrobiales</taxon>
        <taxon>Longimicrobiaceae</taxon>
        <taxon>Longimicrobium</taxon>
    </lineage>
</organism>
<dbReference type="AlphaFoldDB" id="A0A841H314"/>
<accession>A0A841H314</accession>
<dbReference type="RefSeq" id="WP_170032777.1">
    <property type="nucleotide sequence ID" value="NZ_JABDTL010000001.1"/>
</dbReference>
<evidence type="ECO:0000313" key="2">
    <source>
        <dbReference type="Proteomes" id="UP000582837"/>
    </source>
</evidence>
<reference evidence="1 2" key="1">
    <citation type="submission" date="2020-08" db="EMBL/GenBank/DDBJ databases">
        <title>Genomic Encyclopedia of Type Strains, Phase IV (KMG-IV): sequencing the most valuable type-strain genomes for metagenomic binning, comparative biology and taxonomic classification.</title>
        <authorList>
            <person name="Goeker M."/>
        </authorList>
    </citation>
    <scope>NUCLEOTIDE SEQUENCE [LARGE SCALE GENOMIC DNA]</scope>
    <source>
        <strain evidence="1 2">DSM 29007</strain>
    </source>
</reference>
<gene>
    <name evidence="1" type="ORF">HNQ61_004228</name>
</gene>
<evidence type="ECO:0000313" key="1">
    <source>
        <dbReference type="EMBL" id="MBB6072565.1"/>
    </source>
</evidence>
<comment type="caution">
    <text evidence="1">The sequence shown here is derived from an EMBL/GenBank/DDBJ whole genome shotgun (WGS) entry which is preliminary data.</text>
</comment>
<protein>
    <submittedName>
        <fullName evidence="1">Uncharacterized protein</fullName>
    </submittedName>
</protein>
<keyword evidence="2" id="KW-1185">Reference proteome</keyword>